<feature type="transmembrane region" description="Helical" evidence="1">
    <location>
        <begin position="31"/>
        <end position="49"/>
    </location>
</feature>
<dbReference type="AlphaFoldDB" id="X1HL33"/>
<keyword evidence="1" id="KW-1133">Transmembrane helix</keyword>
<dbReference type="EMBL" id="BARU01019593">
    <property type="protein sequence ID" value="GAH54534.1"/>
    <property type="molecule type" value="Genomic_DNA"/>
</dbReference>
<organism evidence="2">
    <name type="scientific">marine sediment metagenome</name>
    <dbReference type="NCBI Taxonomy" id="412755"/>
    <lineage>
        <taxon>unclassified sequences</taxon>
        <taxon>metagenomes</taxon>
        <taxon>ecological metagenomes</taxon>
    </lineage>
</organism>
<protein>
    <submittedName>
        <fullName evidence="2">Uncharacterized protein</fullName>
    </submittedName>
</protein>
<keyword evidence="1" id="KW-0472">Membrane</keyword>
<reference evidence="2" key="1">
    <citation type="journal article" date="2014" name="Front. Microbiol.">
        <title>High frequency of phylogenetically diverse reductive dehalogenase-homologous genes in deep subseafloor sedimentary metagenomes.</title>
        <authorList>
            <person name="Kawai M."/>
            <person name="Futagami T."/>
            <person name="Toyoda A."/>
            <person name="Takaki Y."/>
            <person name="Nishi S."/>
            <person name="Hori S."/>
            <person name="Arai W."/>
            <person name="Tsubouchi T."/>
            <person name="Morono Y."/>
            <person name="Uchiyama I."/>
            <person name="Ito T."/>
            <person name="Fujiyama A."/>
            <person name="Inagaki F."/>
            <person name="Takami H."/>
        </authorList>
    </citation>
    <scope>NUCLEOTIDE SEQUENCE</scope>
    <source>
        <strain evidence="2">Expedition CK06-06</strain>
    </source>
</reference>
<gene>
    <name evidence="2" type="ORF">S03H2_32254</name>
</gene>
<accession>X1HL33</accession>
<evidence type="ECO:0000313" key="2">
    <source>
        <dbReference type="EMBL" id="GAH54534.1"/>
    </source>
</evidence>
<comment type="caution">
    <text evidence="2">The sequence shown here is derived from an EMBL/GenBank/DDBJ whole genome shotgun (WGS) entry which is preliminary data.</text>
</comment>
<feature type="non-terminal residue" evidence="2">
    <location>
        <position position="1"/>
    </location>
</feature>
<feature type="transmembrane region" description="Helical" evidence="1">
    <location>
        <begin position="70"/>
        <end position="88"/>
    </location>
</feature>
<sequence>RNYIGNLYVIDIVPIFTLINMIYIINSISSYKIIAIVMITYFYSLKEYSTIDWYHKPSLIHLAIEIISMFSNYINLYIIIIVWLYYIIEFIMKESHCHRYYISYMLHRLAIVYCMLKLKIKIH</sequence>
<proteinExistence type="predicted"/>
<evidence type="ECO:0000256" key="1">
    <source>
        <dbReference type="SAM" id="Phobius"/>
    </source>
</evidence>
<name>X1HL33_9ZZZZ</name>
<keyword evidence="1" id="KW-0812">Transmembrane</keyword>